<dbReference type="PANTHER" id="PTHR10566:SF118">
    <property type="entry name" value="PROTEIN KINASE DOMAIN-CONTAINING PROTEIN"/>
    <property type="match status" value="1"/>
</dbReference>
<feature type="non-terminal residue" evidence="3">
    <location>
        <position position="478"/>
    </location>
</feature>
<evidence type="ECO:0000259" key="2">
    <source>
        <dbReference type="PROSITE" id="PS50011"/>
    </source>
</evidence>
<dbReference type="InterPro" id="IPR050154">
    <property type="entry name" value="UbiB_kinase"/>
</dbReference>
<dbReference type="HOGENOM" id="CLU_006533_4_4_1"/>
<dbReference type="PANTHER" id="PTHR10566">
    <property type="entry name" value="CHAPERONE-ACTIVITY OF BC1 COMPLEX CABC1 -RELATED"/>
    <property type="match status" value="1"/>
</dbReference>
<keyword evidence="4" id="KW-1185">Reference proteome</keyword>
<dbReference type="PROSITE" id="PS50011">
    <property type="entry name" value="PROTEIN_KINASE_DOM"/>
    <property type="match status" value="1"/>
</dbReference>
<dbReference type="Gene3D" id="1.10.510.10">
    <property type="entry name" value="Transferase(Phosphotransferase) domain 1"/>
    <property type="match status" value="1"/>
</dbReference>
<comment type="similarity">
    <text evidence="1">Belongs to the protein kinase superfamily. ADCK protein kinase family.</text>
</comment>
<accession>D8RRX7</accession>
<dbReference type="KEGG" id="smo:SELMODRAFT_51300"/>
<dbReference type="CDD" id="cd05121">
    <property type="entry name" value="ABC1_ADCK3-like"/>
    <property type="match status" value="1"/>
</dbReference>
<reference evidence="3 4" key="1">
    <citation type="journal article" date="2011" name="Science">
        <title>The Selaginella genome identifies genetic changes associated with the evolution of vascular plants.</title>
        <authorList>
            <person name="Banks J.A."/>
            <person name="Nishiyama T."/>
            <person name="Hasebe M."/>
            <person name="Bowman J.L."/>
            <person name="Gribskov M."/>
            <person name="dePamphilis C."/>
            <person name="Albert V.A."/>
            <person name="Aono N."/>
            <person name="Aoyama T."/>
            <person name="Ambrose B.A."/>
            <person name="Ashton N.W."/>
            <person name="Axtell M.J."/>
            <person name="Barker E."/>
            <person name="Barker M.S."/>
            <person name="Bennetzen J.L."/>
            <person name="Bonawitz N.D."/>
            <person name="Chapple C."/>
            <person name="Cheng C."/>
            <person name="Correa L.G."/>
            <person name="Dacre M."/>
            <person name="DeBarry J."/>
            <person name="Dreyer I."/>
            <person name="Elias M."/>
            <person name="Engstrom E.M."/>
            <person name="Estelle M."/>
            <person name="Feng L."/>
            <person name="Finet C."/>
            <person name="Floyd S.K."/>
            <person name="Frommer W.B."/>
            <person name="Fujita T."/>
            <person name="Gramzow L."/>
            <person name="Gutensohn M."/>
            <person name="Harholt J."/>
            <person name="Hattori M."/>
            <person name="Heyl A."/>
            <person name="Hirai T."/>
            <person name="Hiwatashi Y."/>
            <person name="Ishikawa M."/>
            <person name="Iwata M."/>
            <person name="Karol K.G."/>
            <person name="Koehler B."/>
            <person name="Kolukisaoglu U."/>
            <person name="Kubo M."/>
            <person name="Kurata T."/>
            <person name="Lalonde S."/>
            <person name="Li K."/>
            <person name="Li Y."/>
            <person name="Litt A."/>
            <person name="Lyons E."/>
            <person name="Manning G."/>
            <person name="Maruyama T."/>
            <person name="Michael T.P."/>
            <person name="Mikami K."/>
            <person name="Miyazaki S."/>
            <person name="Morinaga S."/>
            <person name="Murata T."/>
            <person name="Mueller-Roeber B."/>
            <person name="Nelson D.R."/>
            <person name="Obara M."/>
            <person name="Oguri Y."/>
            <person name="Olmstead R.G."/>
            <person name="Onodera N."/>
            <person name="Petersen B.L."/>
            <person name="Pils B."/>
            <person name="Prigge M."/>
            <person name="Rensing S.A."/>
            <person name="Riano-Pachon D.M."/>
            <person name="Roberts A.W."/>
            <person name="Sato Y."/>
            <person name="Scheller H.V."/>
            <person name="Schulz B."/>
            <person name="Schulz C."/>
            <person name="Shakirov E.V."/>
            <person name="Shibagaki N."/>
            <person name="Shinohara N."/>
            <person name="Shippen D.E."/>
            <person name="Soerensen I."/>
            <person name="Sotooka R."/>
            <person name="Sugimoto N."/>
            <person name="Sugita M."/>
            <person name="Sumikawa N."/>
            <person name="Tanurdzic M."/>
            <person name="Theissen G."/>
            <person name="Ulvskov P."/>
            <person name="Wakazuki S."/>
            <person name="Weng J.K."/>
            <person name="Willats W.W."/>
            <person name="Wipf D."/>
            <person name="Wolf P.G."/>
            <person name="Yang L."/>
            <person name="Zimmer A.D."/>
            <person name="Zhu Q."/>
            <person name="Mitros T."/>
            <person name="Hellsten U."/>
            <person name="Loque D."/>
            <person name="Otillar R."/>
            <person name="Salamov A."/>
            <person name="Schmutz J."/>
            <person name="Shapiro H."/>
            <person name="Lindquist E."/>
            <person name="Lucas S."/>
            <person name="Rokhsar D."/>
            <person name="Grigoriev I.V."/>
        </authorList>
    </citation>
    <scope>NUCLEOTIDE SEQUENCE [LARGE SCALE GENOMIC DNA]</scope>
</reference>
<evidence type="ECO:0000256" key="1">
    <source>
        <dbReference type="ARBA" id="ARBA00009670"/>
    </source>
</evidence>
<dbReference type="GO" id="GO:0004672">
    <property type="term" value="F:protein kinase activity"/>
    <property type="evidence" value="ECO:0000318"/>
    <property type="project" value="GO_Central"/>
</dbReference>
<dbReference type="EMBL" id="GL377588">
    <property type="protein sequence ID" value="EFJ24965.1"/>
    <property type="molecule type" value="Genomic_DNA"/>
</dbReference>
<dbReference type="OrthoDB" id="427480at2759"/>
<dbReference type="InterPro" id="IPR004147">
    <property type="entry name" value="ABC1_dom"/>
</dbReference>
<dbReference type="eggNOG" id="KOG1235">
    <property type="taxonomic scope" value="Eukaryota"/>
</dbReference>
<evidence type="ECO:0000313" key="3">
    <source>
        <dbReference type="EMBL" id="EFJ24965.1"/>
    </source>
</evidence>
<dbReference type="GO" id="GO:0005524">
    <property type="term" value="F:ATP binding"/>
    <property type="evidence" value="ECO:0007669"/>
    <property type="project" value="InterPro"/>
</dbReference>
<evidence type="ECO:0000313" key="4">
    <source>
        <dbReference type="Proteomes" id="UP000001514"/>
    </source>
</evidence>
<gene>
    <name evidence="3" type="ORF">SELMODRAFT_51300</name>
</gene>
<feature type="non-terminal residue" evidence="3">
    <location>
        <position position="1"/>
    </location>
</feature>
<dbReference type="OMA" id="FQHELAI"/>
<proteinExistence type="inferred from homology"/>
<dbReference type="InterPro" id="IPR011009">
    <property type="entry name" value="Kinase-like_dom_sf"/>
</dbReference>
<sequence length="478" mass="54181">LRRIEGSRRVDELSVRYDPDAISSYFQARPFRVIARVLAVASECSLFILSIVLDKTLDKSRENERRRAAEFLLLITKLGPTAIKIGQALSIRPDMVSTAYLEQLQKLQDKVSPFSNELATRMIEKNIGNDVFYDISSEPIAAGSLGQVYKARLKSNGDVVAVKVQRPGVLQVIACDLFILRLVAGTLQRMLKSHTDFVDLLDTWALRFFDELDYFKEANNAQRFIKSMSPVPMVVIPKVYMEYTSGQVLTTKWIDGEKLSEIREANALSLVNTALTCYLFQLLESGFLHADPHPGNLLRTEDGRLCILDYGLMTEVTEERQLAMIEYLAHVGNSDYVGVAEDLVKLGFLPDQTDPRMTTTIVPEVTQIFTELLRGGGARKVNMQEISNGIAKISKDYPLVVPSYFSLIIRAFSLLEGIGLEFDPDYTITKECYPYVAKRLVTDDSSRMRKVLKYFLYSENNQLNVTRLEYIFTSFQDF</sequence>
<protein>
    <recommendedName>
        <fullName evidence="2">Protein kinase domain-containing protein</fullName>
    </recommendedName>
</protein>
<dbReference type="Proteomes" id="UP000001514">
    <property type="component" value="Unassembled WGS sequence"/>
</dbReference>
<dbReference type="InterPro" id="IPR000719">
    <property type="entry name" value="Prot_kinase_dom"/>
</dbReference>
<dbReference type="SUPFAM" id="SSF56112">
    <property type="entry name" value="Protein kinase-like (PK-like)"/>
    <property type="match status" value="1"/>
</dbReference>
<organism evidence="4">
    <name type="scientific">Selaginella moellendorffii</name>
    <name type="common">Spikemoss</name>
    <dbReference type="NCBI Taxonomy" id="88036"/>
    <lineage>
        <taxon>Eukaryota</taxon>
        <taxon>Viridiplantae</taxon>
        <taxon>Streptophyta</taxon>
        <taxon>Embryophyta</taxon>
        <taxon>Tracheophyta</taxon>
        <taxon>Lycopodiopsida</taxon>
        <taxon>Selaginellales</taxon>
        <taxon>Selaginellaceae</taxon>
        <taxon>Selaginella</taxon>
    </lineage>
</organism>
<dbReference type="InParanoid" id="D8RRX7"/>
<dbReference type="Pfam" id="PF03109">
    <property type="entry name" value="ABC1"/>
    <property type="match status" value="1"/>
</dbReference>
<dbReference type="AlphaFoldDB" id="D8RRX7"/>
<feature type="domain" description="Protein kinase" evidence="2">
    <location>
        <begin position="134"/>
        <end position="478"/>
    </location>
</feature>
<name>D8RRX7_SELML</name>
<dbReference type="STRING" id="88036.D8RRX7"/>